<keyword evidence="3" id="KW-0732">Signal</keyword>
<feature type="region of interest" description="Disordered" evidence="4">
    <location>
        <begin position="1"/>
        <end position="20"/>
    </location>
</feature>
<dbReference type="GO" id="GO:0030288">
    <property type="term" value="C:outer membrane-bounded periplasmic space"/>
    <property type="evidence" value="ECO:0007669"/>
    <property type="project" value="TreeGrafter"/>
</dbReference>
<dbReference type="SUPFAM" id="SSF53850">
    <property type="entry name" value="Periplasmic binding protein-like II"/>
    <property type="match status" value="1"/>
</dbReference>
<dbReference type="GO" id="GO:0006865">
    <property type="term" value="P:amino acid transport"/>
    <property type="evidence" value="ECO:0007669"/>
    <property type="project" value="TreeGrafter"/>
</dbReference>
<dbReference type="InterPro" id="IPR001638">
    <property type="entry name" value="Solute-binding_3/MltF_N"/>
</dbReference>
<dbReference type="AlphaFoldDB" id="A0A918GG70"/>
<reference evidence="6" key="1">
    <citation type="journal article" date="2014" name="Int. J. Syst. Evol. Microbiol.">
        <title>Complete genome sequence of Corynebacterium casei LMG S-19264T (=DSM 44701T), isolated from a smear-ripened cheese.</title>
        <authorList>
            <consortium name="US DOE Joint Genome Institute (JGI-PGF)"/>
            <person name="Walter F."/>
            <person name="Albersmeier A."/>
            <person name="Kalinowski J."/>
            <person name="Ruckert C."/>
        </authorList>
    </citation>
    <scope>NUCLEOTIDE SEQUENCE</scope>
    <source>
        <strain evidence="6">JCM 4234</strain>
    </source>
</reference>
<protein>
    <recommendedName>
        <fullName evidence="5">Solute-binding protein family 3/N-terminal domain-containing protein</fullName>
    </recommendedName>
</protein>
<dbReference type="Proteomes" id="UP000653493">
    <property type="component" value="Unassembled WGS sequence"/>
</dbReference>
<dbReference type="Pfam" id="PF00497">
    <property type="entry name" value="SBP_bac_3"/>
    <property type="match status" value="1"/>
</dbReference>
<accession>A0A918GG70</accession>
<evidence type="ECO:0000256" key="2">
    <source>
        <dbReference type="ARBA" id="ARBA00022448"/>
    </source>
</evidence>
<reference evidence="6" key="2">
    <citation type="submission" date="2020-09" db="EMBL/GenBank/DDBJ databases">
        <authorList>
            <person name="Sun Q."/>
            <person name="Ohkuma M."/>
        </authorList>
    </citation>
    <scope>NUCLEOTIDE SEQUENCE</scope>
    <source>
        <strain evidence="6">JCM 4234</strain>
    </source>
</reference>
<evidence type="ECO:0000259" key="5">
    <source>
        <dbReference type="SMART" id="SM00062"/>
    </source>
</evidence>
<comment type="caution">
    <text evidence="6">The sequence shown here is derived from an EMBL/GenBank/DDBJ whole genome shotgun (WGS) entry which is preliminary data.</text>
</comment>
<dbReference type="GO" id="GO:0005576">
    <property type="term" value="C:extracellular region"/>
    <property type="evidence" value="ECO:0007669"/>
    <property type="project" value="TreeGrafter"/>
</dbReference>
<evidence type="ECO:0000256" key="1">
    <source>
        <dbReference type="ARBA" id="ARBA00010333"/>
    </source>
</evidence>
<comment type="similarity">
    <text evidence="1">Belongs to the bacterial solute-binding protein 3 family.</text>
</comment>
<evidence type="ECO:0000256" key="3">
    <source>
        <dbReference type="ARBA" id="ARBA00022729"/>
    </source>
</evidence>
<evidence type="ECO:0000313" key="7">
    <source>
        <dbReference type="Proteomes" id="UP000653493"/>
    </source>
</evidence>
<organism evidence="6 7">
    <name type="scientific">Streptomyces griseoviridis</name>
    <dbReference type="NCBI Taxonomy" id="45398"/>
    <lineage>
        <taxon>Bacteria</taxon>
        <taxon>Bacillati</taxon>
        <taxon>Actinomycetota</taxon>
        <taxon>Actinomycetes</taxon>
        <taxon>Kitasatosporales</taxon>
        <taxon>Streptomycetaceae</taxon>
        <taxon>Streptomyces</taxon>
    </lineage>
</organism>
<dbReference type="Gene3D" id="3.40.190.10">
    <property type="entry name" value="Periplasmic binding protein-like II"/>
    <property type="match status" value="2"/>
</dbReference>
<evidence type="ECO:0000256" key="4">
    <source>
        <dbReference type="SAM" id="MobiDB-lite"/>
    </source>
</evidence>
<dbReference type="PANTHER" id="PTHR30085:SF6">
    <property type="entry name" value="ABC TRANSPORTER GLUTAMINE-BINDING PROTEIN GLNH"/>
    <property type="match status" value="1"/>
</dbReference>
<evidence type="ECO:0000313" key="6">
    <source>
        <dbReference type="EMBL" id="GGS33804.1"/>
    </source>
</evidence>
<gene>
    <name evidence="6" type="ORF">GCM10010238_23680</name>
</gene>
<dbReference type="SMART" id="SM00062">
    <property type="entry name" value="PBPb"/>
    <property type="match status" value="1"/>
</dbReference>
<proteinExistence type="inferred from homology"/>
<dbReference type="PANTHER" id="PTHR30085">
    <property type="entry name" value="AMINO ACID ABC TRANSPORTER PERMEASE"/>
    <property type="match status" value="1"/>
</dbReference>
<keyword evidence="7" id="KW-1185">Reference proteome</keyword>
<name>A0A918GG70_STRGD</name>
<feature type="compositionally biased region" description="Low complexity" evidence="4">
    <location>
        <begin position="1"/>
        <end position="12"/>
    </location>
</feature>
<dbReference type="InterPro" id="IPR051455">
    <property type="entry name" value="Bact_solute-bind_prot3"/>
</dbReference>
<keyword evidence="2" id="KW-0813">Transport</keyword>
<feature type="domain" description="Solute-binding protein family 3/N-terminal" evidence="5">
    <location>
        <begin position="55"/>
        <end position="278"/>
    </location>
</feature>
<sequence length="311" mass="33950">MGETVTRTTAGRGAERHRAGHRMRRRAVVAAALAALLATSCASDEHDGRFLGTREIDVGIHKDLPGMSLLENYTYSGFDNDLFLDLEEWLEGEEGVQVTRNADVPSAARIAKLQSGDADLIIASFSITPDRMKEIDFVGPYLTTVQGFLVDADSRIRTHADLAGKRVCTWDGTTSRVALEAELEDTVSVGGTDAAECVRKLRDGQADAVSTDQVLLYGFAQLEPGENGLRVVPGLTVGAPQHYGIGVAKGHREDCGRLAEWLKGYVGSPEWQANFREAQPLLVRENPDWISRHKPEDELIDAHSCVDKPKV</sequence>
<dbReference type="EMBL" id="BMSL01000005">
    <property type="protein sequence ID" value="GGS33804.1"/>
    <property type="molecule type" value="Genomic_DNA"/>
</dbReference>